<dbReference type="GO" id="GO:0006289">
    <property type="term" value="P:nucleotide-excision repair"/>
    <property type="evidence" value="ECO:0007669"/>
    <property type="project" value="InterPro"/>
</dbReference>
<dbReference type="Proteomes" id="UP000029859">
    <property type="component" value="Unassembled WGS sequence"/>
</dbReference>
<dbReference type="Pfam" id="PF03851">
    <property type="entry name" value="UvdE"/>
    <property type="match status" value="1"/>
</dbReference>
<evidence type="ECO:0000256" key="3">
    <source>
        <dbReference type="ARBA" id="ARBA00022763"/>
    </source>
</evidence>
<proteinExistence type="predicted"/>
<evidence type="ECO:0000256" key="5">
    <source>
        <dbReference type="ARBA" id="ARBA00022801"/>
    </source>
</evidence>
<dbReference type="GO" id="GO:0016787">
    <property type="term" value="F:hydrolase activity"/>
    <property type="evidence" value="ECO:0007669"/>
    <property type="project" value="UniProtKB-KW"/>
</dbReference>
<keyword evidence="6" id="KW-0234">DNA repair</keyword>
<dbReference type="AlphaFoldDB" id="A0A099T3A1"/>
<keyword evidence="1" id="KW-0540">Nuclease</keyword>
<protein>
    <submittedName>
        <fullName evidence="7">UV damage repair endonuclease UvdE</fullName>
    </submittedName>
</protein>
<name>A0A099T3A1_METMT</name>
<evidence type="ECO:0000256" key="1">
    <source>
        <dbReference type="ARBA" id="ARBA00022722"/>
    </source>
</evidence>
<dbReference type="GO" id="GO:0004519">
    <property type="term" value="F:endonuclease activity"/>
    <property type="evidence" value="ECO:0007669"/>
    <property type="project" value="UniProtKB-KW"/>
</dbReference>
<keyword evidence="3" id="KW-0227">DNA damage</keyword>
<keyword evidence="5" id="KW-0378">Hydrolase</keyword>
<dbReference type="SUPFAM" id="SSF51658">
    <property type="entry name" value="Xylose isomerase-like"/>
    <property type="match status" value="1"/>
</dbReference>
<dbReference type="OrthoDB" id="317123at2157"/>
<dbReference type="GO" id="GO:0009411">
    <property type="term" value="P:response to UV"/>
    <property type="evidence" value="ECO:0007669"/>
    <property type="project" value="InterPro"/>
</dbReference>
<evidence type="ECO:0000256" key="4">
    <source>
        <dbReference type="ARBA" id="ARBA00022769"/>
    </source>
</evidence>
<organism evidence="7 8">
    <name type="scientific">Methanococcoides methylutens</name>
    <dbReference type="NCBI Taxonomy" id="2226"/>
    <lineage>
        <taxon>Archaea</taxon>
        <taxon>Methanobacteriati</taxon>
        <taxon>Methanobacteriota</taxon>
        <taxon>Stenosarchaea group</taxon>
        <taxon>Methanomicrobia</taxon>
        <taxon>Methanosarcinales</taxon>
        <taxon>Methanosarcinaceae</taxon>
        <taxon>Methanococcoides</taxon>
    </lineage>
</organism>
<dbReference type="PANTHER" id="PTHR31290">
    <property type="entry name" value="UV-DAMAGE ENDONUCLEASE"/>
    <property type="match status" value="1"/>
</dbReference>
<keyword evidence="8" id="KW-1185">Reference proteome</keyword>
<accession>A0A099T3A1</accession>
<comment type="caution">
    <text evidence="7">The sequence shown here is derived from an EMBL/GenBank/DDBJ whole genome shotgun (WGS) entry which is preliminary data.</text>
</comment>
<sequence>MKLGYPCINRGIGCAANRKFRLSSYSEEKLINTVANNLDCMQRILKYNLRNNLLFFRISSDTVPFASHPICDFDWADYFSSKLLEIGRFIITNGMRISMHPDQFILLNSPDMDVTQRSISELEYHCKLLDSMGLGRSAKIQIHAGGVYKDRKRAVGRFVERYESLDETLRKRLVVENDDRLYSLRDCLLINELCGVPVIFDSFHHECLNNAEDFFSAVGSASATWCKGDGIPMIDYSCQQEGARKGKHATSIDVALFRDFLEEVRDFDLDIMLEIRDKEKSALKAIGIMNELGLV</sequence>
<reference evidence="7 8" key="1">
    <citation type="submission" date="2014-09" db="EMBL/GenBank/DDBJ databases">
        <title>Draft genome sequence of an obligately methylotrophic methanogen, Methanococcoides methylutens, isolated from marine sediment.</title>
        <authorList>
            <person name="Guan Y."/>
            <person name="Ngugi D.K."/>
            <person name="Blom J."/>
            <person name="Ali S."/>
            <person name="Ferry J.G."/>
            <person name="Stingl U."/>
        </authorList>
    </citation>
    <scope>NUCLEOTIDE SEQUENCE [LARGE SCALE GENOMIC DNA]</scope>
    <source>
        <strain evidence="7 8">DSM 2657</strain>
    </source>
</reference>
<dbReference type="EMBL" id="JRHO01000009">
    <property type="protein sequence ID" value="KGK99379.1"/>
    <property type="molecule type" value="Genomic_DNA"/>
</dbReference>
<dbReference type="PANTHER" id="PTHR31290:SF5">
    <property type="entry name" value="UV-DAMAGE ENDONUCLEASE"/>
    <property type="match status" value="1"/>
</dbReference>
<evidence type="ECO:0000256" key="2">
    <source>
        <dbReference type="ARBA" id="ARBA00022759"/>
    </source>
</evidence>
<dbReference type="InterPro" id="IPR036237">
    <property type="entry name" value="Xyl_isomerase-like_sf"/>
</dbReference>
<dbReference type="RefSeq" id="WP_048193777.1">
    <property type="nucleotide sequence ID" value="NZ_CAAGSM010000006.1"/>
</dbReference>
<keyword evidence="4" id="KW-0228">DNA excision</keyword>
<evidence type="ECO:0000313" key="8">
    <source>
        <dbReference type="Proteomes" id="UP000029859"/>
    </source>
</evidence>
<dbReference type="NCBIfam" id="TIGR00629">
    <property type="entry name" value="uvde"/>
    <property type="match status" value="1"/>
</dbReference>
<dbReference type="Gene3D" id="3.20.20.150">
    <property type="entry name" value="Divalent-metal-dependent TIM barrel enzymes"/>
    <property type="match status" value="1"/>
</dbReference>
<evidence type="ECO:0000256" key="6">
    <source>
        <dbReference type="ARBA" id="ARBA00023204"/>
    </source>
</evidence>
<keyword evidence="2 7" id="KW-0255">Endonuclease</keyword>
<gene>
    <name evidence="7" type="ORF">LI82_05110</name>
</gene>
<evidence type="ECO:0000313" key="7">
    <source>
        <dbReference type="EMBL" id="KGK99379.1"/>
    </source>
</evidence>
<dbReference type="InterPro" id="IPR004601">
    <property type="entry name" value="UvdE"/>
</dbReference>